<keyword evidence="1" id="KW-0805">Transcription regulation</keyword>
<dbReference type="Proteomes" id="UP000218418">
    <property type="component" value="Chromosome"/>
</dbReference>
<evidence type="ECO:0000313" key="6">
    <source>
        <dbReference type="Proteomes" id="UP000218418"/>
    </source>
</evidence>
<dbReference type="PANTHER" id="PTHR46796:SF6">
    <property type="entry name" value="ARAC SUBFAMILY"/>
    <property type="match status" value="1"/>
</dbReference>
<evidence type="ECO:0000313" key="5">
    <source>
        <dbReference type="EMBL" id="BAY87345.1"/>
    </source>
</evidence>
<evidence type="ECO:0000256" key="2">
    <source>
        <dbReference type="ARBA" id="ARBA00023125"/>
    </source>
</evidence>
<dbReference type="InterPro" id="IPR050204">
    <property type="entry name" value="AraC_XylS_family_regulators"/>
</dbReference>
<keyword evidence="2" id="KW-0238">DNA-binding</keyword>
<dbReference type="GO" id="GO:0003700">
    <property type="term" value="F:DNA-binding transcription factor activity"/>
    <property type="evidence" value="ECO:0007669"/>
    <property type="project" value="InterPro"/>
</dbReference>
<dbReference type="Gene3D" id="1.10.10.60">
    <property type="entry name" value="Homeodomain-like"/>
    <property type="match status" value="2"/>
</dbReference>
<dbReference type="AlphaFoldDB" id="A0A1Z4M1K4"/>
<organism evidence="5 6">
    <name type="scientific">Calothrix parasitica NIES-267</name>
    <dbReference type="NCBI Taxonomy" id="1973488"/>
    <lineage>
        <taxon>Bacteria</taxon>
        <taxon>Bacillati</taxon>
        <taxon>Cyanobacteriota</taxon>
        <taxon>Cyanophyceae</taxon>
        <taxon>Nostocales</taxon>
        <taxon>Calotrichaceae</taxon>
        <taxon>Calothrix</taxon>
    </lineage>
</organism>
<keyword evidence="6" id="KW-1185">Reference proteome</keyword>
<dbReference type="Pfam" id="PF12833">
    <property type="entry name" value="HTH_18"/>
    <property type="match status" value="1"/>
</dbReference>
<dbReference type="InterPro" id="IPR009057">
    <property type="entry name" value="Homeodomain-like_sf"/>
</dbReference>
<dbReference type="SMART" id="SM00342">
    <property type="entry name" value="HTH_ARAC"/>
    <property type="match status" value="1"/>
</dbReference>
<dbReference type="GO" id="GO:0043565">
    <property type="term" value="F:sequence-specific DNA binding"/>
    <property type="evidence" value="ECO:0007669"/>
    <property type="project" value="InterPro"/>
</dbReference>
<gene>
    <name evidence="5" type="ORF">NIES267_68670</name>
</gene>
<evidence type="ECO:0000256" key="3">
    <source>
        <dbReference type="ARBA" id="ARBA00023163"/>
    </source>
</evidence>
<proteinExistence type="predicted"/>
<name>A0A1Z4M1K4_9CYAN</name>
<dbReference type="InterPro" id="IPR020449">
    <property type="entry name" value="Tscrpt_reg_AraC-type_HTH"/>
</dbReference>
<dbReference type="EMBL" id="AP018227">
    <property type="protein sequence ID" value="BAY87345.1"/>
    <property type="molecule type" value="Genomic_DNA"/>
</dbReference>
<evidence type="ECO:0000256" key="1">
    <source>
        <dbReference type="ARBA" id="ARBA00023015"/>
    </source>
</evidence>
<reference evidence="5 6" key="1">
    <citation type="submission" date="2017-06" db="EMBL/GenBank/DDBJ databases">
        <title>Genome sequencing of cyanobaciteial culture collection at National Institute for Environmental Studies (NIES).</title>
        <authorList>
            <person name="Hirose Y."/>
            <person name="Shimura Y."/>
            <person name="Fujisawa T."/>
            <person name="Nakamura Y."/>
            <person name="Kawachi M."/>
        </authorList>
    </citation>
    <scope>NUCLEOTIDE SEQUENCE [LARGE SCALE GENOMIC DNA]</scope>
    <source>
        <strain evidence="5 6">NIES-267</strain>
    </source>
</reference>
<accession>A0A1Z4M1K4</accession>
<dbReference type="SUPFAM" id="SSF46689">
    <property type="entry name" value="Homeodomain-like"/>
    <property type="match status" value="2"/>
</dbReference>
<evidence type="ECO:0000259" key="4">
    <source>
        <dbReference type="PROSITE" id="PS01124"/>
    </source>
</evidence>
<dbReference type="PANTHER" id="PTHR46796">
    <property type="entry name" value="HTH-TYPE TRANSCRIPTIONAL ACTIVATOR RHAS-RELATED"/>
    <property type="match status" value="1"/>
</dbReference>
<sequence length="288" mass="33015">MSKDEPPVHLHLLESFNAGWDGLNLIYEIEPRNEMPEMDVGQHFIIIARGDFRASYMLNGSWHEVDYTKGDIAIIPASHGFPKTQIDREVPLVELFIDPKLITRTACELGNIENIELVPQLNIRDPLIENMGLALKAELELNGAQSKFYAESMATALSMHLLSRYSSRKPQIKQYTDGLSNYKLKEVIDYIQENLDKKLTQAELSSLVSMSPHYFATLFKQSMGITPYQYVMKSRIEKAKQLLLKRDLTIVEICGEVGFQNQSHFTRVFRQCTNVTPKKFRDEGRSIK</sequence>
<dbReference type="PRINTS" id="PR00032">
    <property type="entry name" value="HTHARAC"/>
</dbReference>
<dbReference type="InterPro" id="IPR018060">
    <property type="entry name" value="HTH_AraC"/>
</dbReference>
<keyword evidence="3" id="KW-0804">Transcription</keyword>
<dbReference type="PROSITE" id="PS01124">
    <property type="entry name" value="HTH_ARAC_FAMILY_2"/>
    <property type="match status" value="1"/>
</dbReference>
<protein>
    <submittedName>
        <fullName evidence="5">AraC family transcriptional regulator</fullName>
    </submittedName>
</protein>
<feature type="domain" description="HTH araC/xylS-type" evidence="4">
    <location>
        <begin position="185"/>
        <end position="283"/>
    </location>
</feature>